<comment type="caution">
    <text evidence="2">The sequence shown here is derived from an EMBL/GenBank/DDBJ whole genome shotgun (WGS) entry which is preliminary data.</text>
</comment>
<evidence type="ECO:0000313" key="3">
    <source>
        <dbReference type="Proteomes" id="UP000225706"/>
    </source>
</evidence>
<keyword evidence="3" id="KW-1185">Reference proteome</keyword>
<dbReference type="InterPro" id="IPR013762">
    <property type="entry name" value="Integrase-like_cat_sf"/>
</dbReference>
<dbReference type="PANTHER" id="PTHR21446">
    <property type="entry name" value="DUF3504 DOMAIN-CONTAINING PROTEIN"/>
    <property type="match status" value="1"/>
</dbReference>
<protein>
    <submittedName>
        <fullName evidence="2">Uncharacterized protein</fullName>
    </submittedName>
</protein>
<evidence type="ECO:0000313" key="2">
    <source>
        <dbReference type="EMBL" id="PFX23732.1"/>
    </source>
</evidence>
<dbReference type="OrthoDB" id="5982522at2759"/>
<proteinExistence type="predicted"/>
<sequence>MSHDEMSKNHPGGLNDVESTEKEARMYETQDQGDGYKALKLYLQKVNPNCTAFFQYPKKNCAAEDAVWYEARPLGIHSLTKMMKNISEEANLSKVYTNHCVRATAITLWSNAGISNRHIMAISGHRSEQSLKLRS</sequence>
<dbReference type="GO" id="GO:0003677">
    <property type="term" value="F:DNA binding"/>
    <property type="evidence" value="ECO:0007669"/>
    <property type="project" value="InterPro"/>
</dbReference>
<name>A0A2B4S5D3_STYPI</name>
<dbReference type="STRING" id="50429.A0A2B4S5D3"/>
<dbReference type="InterPro" id="IPR011010">
    <property type="entry name" value="DNA_brk_join_enz"/>
</dbReference>
<organism evidence="2 3">
    <name type="scientific">Stylophora pistillata</name>
    <name type="common">Smooth cauliflower coral</name>
    <dbReference type="NCBI Taxonomy" id="50429"/>
    <lineage>
        <taxon>Eukaryota</taxon>
        <taxon>Metazoa</taxon>
        <taxon>Cnidaria</taxon>
        <taxon>Anthozoa</taxon>
        <taxon>Hexacorallia</taxon>
        <taxon>Scleractinia</taxon>
        <taxon>Astrocoeniina</taxon>
        <taxon>Pocilloporidae</taxon>
        <taxon>Stylophora</taxon>
    </lineage>
</organism>
<dbReference type="SUPFAM" id="SSF56349">
    <property type="entry name" value="DNA breaking-rejoining enzymes"/>
    <property type="match status" value="1"/>
</dbReference>
<reference evidence="3" key="1">
    <citation type="journal article" date="2017" name="bioRxiv">
        <title>Comparative analysis of the genomes of Stylophora pistillata and Acropora digitifera provides evidence for extensive differences between species of corals.</title>
        <authorList>
            <person name="Voolstra C.R."/>
            <person name="Li Y."/>
            <person name="Liew Y.J."/>
            <person name="Baumgarten S."/>
            <person name="Zoccola D."/>
            <person name="Flot J.-F."/>
            <person name="Tambutte S."/>
            <person name="Allemand D."/>
            <person name="Aranda M."/>
        </authorList>
    </citation>
    <scope>NUCLEOTIDE SEQUENCE [LARGE SCALE GENOMIC DNA]</scope>
</reference>
<dbReference type="Proteomes" id="UP000225706">
    <property type="component" value="Unassembled WGS sequence"/>
</dbReference>
<dbReference type="InterPro" id="IPR052787">
    <property type="entry name" value="MAVS"/>
</dbReference>
<keyword evidence="1" id="KW-0233">DNA recombination</keyword>
<dbReference type="AlphaFoldDB" id="A0A2B4S5D3"/>
<accession>A0A2B4S5D3</accession>
<evidence type="ECO:0000256" key="1">
    <source>
        <dbReference type="ARBA" id="ARBA00023172"/>
    </source>
</evidence>
<dbReference type="GO" id="GO:0015074">
    <property type="term" value="P:DNA integration"/>
    <property type="evidence" value="ECO:0007669"/>
    <property type="project" value="InterPro"/>
</dbReference>
<dbReference type="Gene3D" id="1.10.443.10">
    <property type="entry name" value="Intergrase catalytic core"/>
    <property type="match status" value="1"/>
</dbReference>
<dbReference type="EMBL" id="LSMT01000198">
    <property type="protein sequence ID" value="PFX23732.1"/>
    <property type="molecule type" value="Genomic_DNA"/>
</dbReference>
<gene>
    <name evidence="2" type="ORF">AWC38_SpisGene11692</name>
</gene>
<dbReference type="PANTHER" id="PTHR21446:SF12">
    <property type="entry name" value="POTASSIUM CHANNEL TETRAMERIZATION DOMAIN CONTAINING 1"/>
    <property type="match status" value="1"/>
</dbReference>
<dbReference type="GO" id="GO:0006310">
    <property type="term" value="P:DNA recombination"/>
    <property type="evidence" value="ECO:0007669"/>
    <property type="project" value="UniProtKB-KW"/>
</dbReference>